<gene>
    <name evidence="2" type="ORF">CP960_13370</name>
</gene>
<dbReference type="Pfam" id="PF00535">
    <property type="entry name" value="Glycos_transf_2"/>
    <property type="match status" value="1"/>
</dbReference>
<evidence type="ECO:0000259" key="1">
    <source>
        <dbReference type="Pfam" id="PF00535"/>
    </source>
</evidence>
<dbReference type="Gene3D" id="3.90.550.10">
    <property type="entry name" value="Spore Coat Polysaccharide Biosynthesis Protein SpsA, Chain A"/>
    <property type="match status" value="1"/>
</dbReference>
<dbReference type="PANTHER" id="PTHR22916">
    <property type="entry name" value="GLYCOSYLTRANSFERASE"/>
    <property type="match status" value="1"/>
</dbReference>
<feature type="domain" description="Glycosyltransferase 2-like" evidence="1">
    <location>
        <begin position="9"/>
        <end position="94"/>
    </location>
</feature>
<comment type="caution">
    <text evidence="2">The sequence shown here is derived from an EMBL/GenBank/DDBJ whole genome shotgun (WGS) entry which is preliminary data.</text>
</comment>
<dbReference type="SUPFAM" id="SSF53448">
    <property type="entry name" value="Nucleotide-diphospho-sugar transferases"/>
    <property type="match status" value="1"/>
</dbReference>
<dbReference type="InterPro" id="IPR029044">
    <property type="entry name" value="Nucleotide-diphossugar_trans"/>
</dbReference>
<keyword evidence="3" id="KW-1185">Reference proteome</keyword>
<accession>A0A2N1IZD4</accession>
<dbReference type="GO" id="GO:0016758">
    <property type="term" value="F:hexosyltransferase activity"/>
    <property type="evidence" value="ECO:0007669"/>
    <property type="project" value="UniProtKB-ARBA"/>
</dbReference>
<dbReference type="InterPro" id="IPR001173">
    <property type="entry name" value="Glyco_trans_2-like"/>
</dbReference>
<proteinExistence type="predicted"/>
<dbReference type="EMBL" id="NXIF01000088">
    <property type="protein sequence ID" value="PKI79657.1"/>
    <property type="molecule type" value="Genomic_DNA"/>
</dbReference>
<name>A0A2N1IZD4_9BACT</name>
<dbReference type="CDD" id="cd00761">
    <property type="entry name" value="Glyco_tranf_GTA_type"/>
    <property type="match status" value="1"/>
</dbReference>
<evidence type="ECO:0000313" key="3">
    <source>
        <dbReference type="Proteomes" id="UP000233248"/>
    </source>
</evidence>
<protein>
    <submittedName>
        <fullName evidence="2">Glycosyl transferase family 2</fullName>
    </submittedName>
</protein>
<dbReference type="OrthoDB" id="396512at2"/>
<sequence>MGGLVVKISVIVPFYNTPIENFKNCINSLKKVNAYEVILVDDCSSNKEVVKLAKNSGFKYIKTKKQSGSDGTPVNLGVKTAKGDYICRVDSDDMLLQLPQKFDTDICFGNIDRLGSAHNISLEKLILAPQAYCNALVARKDIFLKHPFATDKNVYSDILFLYQILYNDYTYSYFNKVNYIYCNTEGSILNSKSFLHQRLLNMQTVARFCQLEQVPQNLAVKYMTMAMKNFYYGSNSIKYLNEPMPLFKDLPQ</sequence>
<keyword evidence="2" id="KW-0808">Transferase</keyword>
<organism evidence="2 3">
    <name type="scientific">Malaciobacter halophilus</name>
    <dbReference type="NCBI Taxonomy" id="197482"/>
    <lineage>
        <taxon>Bacteria</taxon>
        <taxon>Pseudomonadati</taxon>
        <taxon>Campylobacterota</taxon>
        <taxon>Epsilonproteobacteria</taxon>
        <taxon>Campylobacterales</taxon>
        <taxon>Arcobacteraceae</taxon>
        <taxon>Malaciobacter</taxon>
    </lineage>
</organism>
<evidence type="ECO:0000313" key="2">
    <source>
        <dbReference type="EMBL" id="PKI79657.1"/>
    </source>
</evidence>
<dbReference type="AlphaFoldDB" id="A0A2N1IZD4"/>
<dbReference type="Proteomes" id="UP000233248">
    <property type="component" value="Unassembled WGS sequence"/>
</dbReference>
<dbReference type="PANTHER" id="PTHR22916:SF64">
    <property type="entry name" value="TRANSFERASE, PUTATIVE-RELATED"/>
    <property type="match status" value="1"/>
</dbReference>
<reference evidence="2 3" key="1">
    <citation type="submission" date="2017-09" db="EMBL/GenBank/DDBJ databases">
        <title>Genomics of the genus Arcobacter.</title>
        <authorList>
            <person name="Perez-Cataluna A."/>
            <person name="Figueras M.J."/>
            <person name="Salas-Masso N."/>
        </authorList>
    </citation>
    <scope>NUCLEOTIDE SEQUENCE [LARGE SCALE GENOMIC DNA]</scope>
    <source>
        <strain evidence="2 3">DSM 18005</strain>
    </source>
</reference>